<dbReference type="PROSITE" id="PS51318">
    <property type="entry name" value="TAT"/>
    <property type="match status" value="1"/>
</dbReference>
<gene>
    <name evidence="1" type="ORF">E6W39_28695</name>
</gene>
<name>A0A540W8Z2_9ACTN</name>
<protein>
    <submittedName>
        <fullName evidence="1">Uncharacterized protein</fullName>
    </submittedName>
</protein>
<dbReference type="RefSeq" id="WP_141635960.1">
    <property type="nucleotide sequence ID" value="NZ_VIGB01000003.1"/>
</dbReference>
<evidence type="ECO:0000313" key="1">
    <source>
        <dbReference type="EMBL" id="TQF05486.1"/>
    </source>
</evidence>
<dbReference type="Proteomes" id="UP000319103">
    <property type="component" value="Unassembled WGS sequence"/>
</dbReference>
<dbReference type="InterPro" id="IPR006311">
    <property type="entry name" value="TAT_signal"/>
</dbReference>
<organism evidence="1 2">
    <name type="scientific">Kitasatospora acidiphila</name>
    <dbReference type="NCBI Taxonomy" id="2567942"/>
    <lineage>
        <taxon>Bacteria</taxon>
        <taxon>Bacillati</taxon>
        <taxon>Actinomycetota</taxon>
        <taxon>Actinomycetes</taxon>
        <taxon>Kitasatosporales</taxon>
        <taxon>Streptomycetaceae</taxon>
        <taxon>Kitasatospora</taxon>
    </lineage>
</organism>
<accession>A0A540W8Z2</accession>
<evidence type="ECO:0000313" key="2">
    <source>
        <dbReference type="Proteomes" id="UP000319103"/>
    </source>
</evidence>
<dbReference type="EMBL" id="VIGB01000003">
    <property type="protein sequence ID" value="TQF05486.1"/>
    <property type="molecule type" value="Genomic_DNA"/>
</dbReference>
<dbReference type="AlphaFoldDB" id="A0A540W8Z2"/>
<sequence length="183" mass="19484">MTDQSSRRQAIGVAAASAAGSAAFLAAGTGRAAAVPTRRTGPVYTIAKPRERLLTLERWDGPAVLLRAAGEPGQQEWELLSVPDGTVPDGTVFLRNVGEGTYLGYEGAPHVNKLIAGRPHPVGWELRAGAEPDTYHVVAPGGLVDGAELALDLGLLLVYPPRMSLRPLRLGDERQAWLFTLEE</sequence>
<proteinExistence type="predicted"/>
<keyword evidence="2" id="KW-1185">Reference proteome</keyword>
<dbReference type="OrthoDB" id="4191039at2"/>
<comment type="caution">
    <text evidence="1">The sequence shown here is derived from an EMBL/GenBank/DDBJ whole genome shotgun (WGS) entry which is preliminary data.</text>
</comment>
<reference evidence="1 2" key="1">
    <citation type="submission" date="2019-06" db="EMBL/GenBank/DDBJ databases">
        <title>Description of Kitasatospora acidophila sp. nov. isolated from pine grove soil, and reclassification of Streptomyces novaecaesareae to Kitasatospora novaeceasareae comb. nov.</title>
        <authorList>
            <person name="Kim M.J."/>
        </authorList>
    </citation>
    <scope>NUCLEOTIDE SEQUENCE [LARGE SCALE GENOMIC DNA]</scope>
    <source>
        <strain evidence="1 2">MMS16-CNU292</strain>
    </source>
</reference>